<comment type="caution">
    <text evidence="1">The sequence shown here is derived from an EMBL/GenBank/DDBJ whole genome shotgun (WGS) entry which is preliminary data.</text>
</comment>
<organism evidence="1 2">
    <name type="scientific">Lipingzhangella rawalii</name>
    <dbReference type="NCBI Taxonomy" id="2055835"/>
    <lineage>
        <taxon>Bacteria</taxon>
        <taxon>Bacillati</taxon>
        <taxon>Actinomycetota</taxon>
        <taxon>Actinomycetes</taxon>
        <taxon>Streptosporangiales</taxon>
        <taxon>Nocardiopsidaceae</taxon>
        <taxon>Lipingzhangella</taxon>
    </lineage>
</organism>
<reference evidence="2" key="1">
    <citation type="submission" date="2023-07" db="EMBL/GenBank/DDBJ databases">
        <title>Novel species in the genus Lipingzhangella isolated from Sambhar Salt Lake.</title>
        <authorList>
            <person name="Jiya N."/>
            <person name="Kajale S."/>
            <person name="Sharma A."/>
        </authorList>
    </citation>
    <scope>NUCLEOTIDE SEQUENCE [LARGE SCALE GENOMIC DNA]</scope>
    <source>
        <strain evidence="2">LS1_29</strain>
    </source>
</reference>
<evidence type="ECO:0000313" key="2">
    <source>
        <dbReference type="Proteomes" id="UP001250214"/>
    </source>
</evidence>
<accession>A0ABU2HBJ3</accession>
<name>A0ABU2HBJ3_9ACTN</name>
<proteinExistence type="predicted"/>
<dbReference type="Gene3D" id="3.40.960.10">
    <property type="entry name" value="VSR Endonuclease"/>
    <property type="match status" value="1"/>
</dbReference>
<gene>
    <name evidence="1" type="ORF">RIF23_20670</name>
</gene>
<dbReference type="SUPFAM" id="SSF52980">
    <property type="entry name" value="Restriction endonuclease-like"/>
    <property type="match status" value="1"/>
</dbReference>
<dbReference type="InterPro" id="IPR011335">
    <property type="entry name" value="Restrct_endonuc-II-like"/>
</dbReference>
<evidence type="ECO:0008006" key="3">
    <source>
        <dbReference type="Google" id="ProtNLM"/>
    </source>
</evidence>
<dbReference type="Proteomes" id="UP001250214">
    <property type="component" value="Unassembled WGS sequence"/>
</dbReference>
<evidence type="ECO:0000313" key="1">
    <source>
        <dbReference type="EMBL" id="MDS1272699.1"/>
    </source>
</evidence>
<dbReference type="RefSeq" id="WP_310914302.1">
    <property type="nucleotide sequence ID" value="NZ_JAVLVT010000032.1"/>
</dbReference>
<keyword evidence="2" id="KW-1185">Reference proteome</keyword>
<protein>
    <recommendedName>
        <fullName evidence="3">Very-short-patch-repair endonuclease</fullName>
    </recommendedName>
</protein>
<dbReference type="EMBL" id="JAVLVT010000032">
    <property type="protein sequence ID" value="MDS1272699.1"/>
    <property type="molecule type" value="Genomic_DNA"/>
</dbReference>
<sequence length="309" mass="34794">MDGLPPYGSSREELRFVRPTRNYGPGLWNRAQQLHTALPGGAVFVGRTAALLHGADVLPPGLDPGFWPVEVAVPRSTGARCHVGMRWYRWNLPTDHVTSVSGLPVTTLARTAADCARCLPRLEAIAAVDQLLNLHADPAAIQAILERSSNRPYIAQARSIVDLAVPGVASPAESWCRCLIYDSGLPKPQIHIPVPLAAHATAYIDMGYVEFRVGVEYDGHEHHTAQDDVDHDLRRRRRLFHLGWKLVVVRYQDVLCAPDRMLLQLLGLLQERGWAVRPEAQRRIRRRIDYIARCQRKNQEHWFQDFGIP</sequence>